<keyword evidence="2" id="KW-1133">Transmembrane helix</keyword>
<dbReference type="Gene3D" id="1.20.1640.10">
    <property type="entry name" value="Multidrug efflux transporter AcrB transmembrane domain"/>
    <property type="match status" value="2"/>
</dbReference>
<comment type="caution">
    <text evidence="4">The sequence shown here is derived from an EMBL/GenBank/DDBJ whole genome shotgun (WGS) entry which is preliminary data.</text>
</comment>
<feature type="domain" description="SSD" evidence="3">
    <location>
        <begin position="269"/>
        <end position="443"/>
    </location>
</feature>
<protein>
    <submittedName>
        <fullName evidence="4">Patched domain-containing protein</fullName>
    </submittedName>
</protein>
<reference evidence="4 5" key="1">
    <citation type="submission" date="2024-03" db="EMBL/GenBank/DDBJ databases">
        <title>Aureococcus anophagefferens CCMP1851 and Kratosvirus quantuckense: Draft genome of a second virus-susceptible host strain in the model system.</title>
        <authorList>
            <person name="Chase E."/>
            <person name="Truchon A.R."/>
            <person name="Schepens W."/>
            <person name="Wilhelm S.W."/>
        </authorList>
    </citation>
    <scope>NUCLEOTIDE SEQUENCE [LARGE SCALE GENOMIC DNA]</scope>
    <source>
        <strain evidence="4 5">CCMP1851</strain>
    </source>
</reference>
<feature type="transmembrane region" description="Helical" evidence="2">
    <location>
        <begin position="501"/>
        <end position="520"/>
    </location>
</feature>
<evidence type="ECO:0000256" key="2">
    <source>
        <dbReference type="SAM" id="Phobius"/>
    </source>
</evidence>
<keyword evidence="5" id="KW-1185">Reference proteome</keyword>
<proteinExistence type="inferred from homology"/>
<feature type="transmembrane region" description="Helical" evidence="2">
    <location>
        <begin position="733"/>
        <end position="754"/>
    </location>
</feature>
<dbReference type="Pfam" id="PF12349">
    <property type="entry name" value="Sterol-sensing"/>
    <property type="match status" value="1"/>
</dbReference>
<organism evidence="4 5">
    <name type="scientific">Aureococcus anophagefferens</name>
    <name type="common">Harmful bloom alga</name>
    <dbReference type="NCBI Taxonomy" id="44056"/>
    <lineage>
        <taxon>Eukaryota</taxon>
        <taxon>Sar</taxon>
        <taxon>Stramenopiles</taxon>
        <taxon>Ochrophyta</taxon>
        <taxon>Pelagophyceae</taxon>
        <taxon>Pelagomonadales</taxon>
        <taxon>Pelagomonadaceae</taxon>
        <taxon>Aureococcus</taxon>
    </lineage>
</organism>
<feature type="transmembrane region" description="Helical" evidence="2">
    <location>
        <begin position="415"/>
        <end position="441"/>
    </location>
</feature>
<comment type="similarity">
    <text evidence="1">Belongs to the patched family.</text>
</comment>
<dbReference type="Proteomes" id="UP001363151">
    <property type="component" value="Unassembled WGS sequence"/>
</dbReference>
<accession>A0ABR1FZ78</accession>
<dbReference type="InterPro" id="IPR000731">
    <property type="entry name" value="SSD"/>
</dbReference>
<evidence type="ECO:0000256" key="1">
    <source>
        <dbReference type="ARBA" id="ARBA00005585"/>
    </source>
</evidence>
<dbReference type="PANTHER" id="PTHR10796">
    <property type="entry name" value="PATCHED-RELATED"/>
    <property type="match status" value="1"/>
</dbReference>
<sequence length="903" mass="97835">MAARRSSLARAADKTEDVISRACAVVATFASRKPWRTVGLCLFLSAVLASGFSQIKNEARPDKLYVPAYMKSQEDRAWIDDRFGSADVVSSVLLDHRGDANLLTKAALRDAFDVYEDVLAISAEDGATGYDARSCAVGGWNGLCQKSSILAFWNYSRAALEDDPDVLATVNRPAPDCCSPVGRDASLFRVAAKLRYDDAGAVTYAGSLKFDFYLDNDAHEKTNVDPHAQRLERKFNEKLRRASYESFDRPMPLNAAGAAENVDGAFDYDRTFVNLASIVIFCYAYWALYDRRDPFKSRGWLGVAAAVVVLVAVLAAFGLALYCGAIFSATASIAVFLVLGIGLDDAFVICGAELVHFGDFHDDVDRIAEGSATVDDVAARRVERAMAAAGPSITVTSVTDFCAFVAGSFTAIPAISSFCAFCAAAVAVDFLLQVSLFVAIFSLDLRRKLRRAVAERASGDRARCCERCCVKEAPPPDREPERANCYGGSYADALLSKPGKAFVLLATLGLAGLGASGAALTEANYQYDWFLVRGWYLTNYDYNMEHYGDSGVTWVGLYTEHADYYENRQTMADLLEAYGNLRFVASTSLESNWFSAHEAWAAGEASTFSDGTSYCYSVRDFLATADGSDYAENVVLDVSDDTCEITATRVDTLWNEDEDDQSTIIRNRRMVKARQTARTYGRPLGPPKVWNFAFIFGEGVRLVYAETLFSMVIACVTVAVILVFLLGDVRAAAMVSSMVVMVCVITYGSIYWYGDGLNNVSAFFVVIAVGLATDASAHYCHAFQGSEKAAPDDRARDALRKLGPSVFKGGASTVLGISMCGFCKTYVFRTFFNYLITILLLALWFGLATMPVLCSLVAPAPRHRAEAAEKPAGPAKLAPDDAKGDVADAAVVEDADAPLALAG</sequence>
<keyword evidence="2" id="KW-0812">Transmembrane</keyword>
<dbReference type="SUPFAM" id="SSF82866">
    <property type="entry name" value="Multidrug efflux transporter AcrB transmembrane domain"/>
    <property type="match status" value="2"/>
</dbReference>
<feature type="transmembrane region" description="Helical" evidence="2">
    <location>
        <begin position="300"/>
        <end position="319"/>
    </location>
</feature>
<evidence type="ECO:0000259" key="3">
    <source>
        <dbReference type="PROSITE" id="PS50156"/>
    </source>
</evidence>
<feature type="transmembrane region" description="Helical" evidence="2">
    <location>
        <begin position="271"/>
        <end position="288"/>
    </location>
</feature>
<name>A0ABR1FZ78_AURAN</name>
<keyword evidence="2" id="KW-0472">Membrane</keyword>
<evidence type="ECO:0000313" key="4">
    <source>
        <dbReference type="EMBL" id="KAK7241559.1"/>
    </source>
</evidence>
<dbReference type="PROSITE" id="PS50156">
    <property type="entry name" value="SSD"/>
    <property type="match status" value="1"/>
</dbReference>
<gene>
    <name evidence="4" type="ORF">SO694_0027501</name>
</gene>
<feature type="transmembrane region" description="Helical" evidence="2">
    <location>
        <begin position="834"/>
        <end position="858"/>
    </location>
</feature>
<evidence type="ECO:0000313" key="5">
    <source>
        <dbReference type="Proteomes" id="UP001363151"/>
    </source>
</evidence>
<feature type="transmembrane region" description="Helical" evidence="2">
    <location>
        <begin position="708"/>
        <end position="726"/>
    </location>
</feature>
<dbReference type="EMBL" id="JBBJCI010000181">
    <property type="protein sequence ID" value="KAK7241559.1"/>
    <property type="molecule type" value="Genomic_DNA"/>
</dbReference>
<dbReference type="InterPro" id="IPR053958">
    <property type="entry name" value="HMGCR/SNAP/NPC1-like_SSD"/>
</dbReference>
<dbReference type="InterPro" id="IPR051697">
    <property type="entry name" value="Patched_domain-protein"/>
</dbReference>
<dbReference type="PANTHER" id="PTHR10796:SF92">
    <property type="entry name" value="PATCHED-RELATED, ISOFORM A"/>
    <property type="match status" value="1"/>
</dbReference>